<protein>
    <submittedName>
        <fullName evidence="2">Uncharacterized protein</fullName>
    </submittedName>
</protein>
<feature type="region of interest" description="Disordered" evidence="1">
    <location>
        <begin position="65"/>
        <end position="87"/>
    </location>
</feature>
<organism evidence="2 3">
    <name type="scientific">Burkholderia glumae</name>
    <name type="common">Pseudomonas glumae</name>
    <dbReference type="NCBI Taxonomy" id="337"/>
    <lineage>
        <taxon>Bacteria</taxon>
        <taxon>Pseudomonadati</taxon>
        <taxon>Pseudomonadota</taxon>
        <taxon>Betaproteobacteria</taxon>
        <taxon>Burkholderiales</taxon>
        <taxon>Burkholderiaceae</taxon>
        <taxon>Burkholderia</taxon>
    </lineage>
</organism>
<evidence type="ECO:0000313" key="3">
    <source>
        <dbReference type="Proteomes" id="UP001056386"/>
    </source>
</evidence>
<dbReference type="Proteomes" id="UP001056386">
    <property type="component" value="Plasmid unnamed3"/>
</dbReference>
<evidence type="ECO:0000256" key="1">
    <source>
        <dbReference type="SAM" id="MobiDB-lite"/>
    </source>
</evidence>
<geneLocation type="plasmid" evidence="2 3">
    <name>unnamed3</name>
</geneLocation>
<name>A0ABY5BBS9_BURGL</name>
<keyword evidence="3" id="KW-1185">Reference proteome</keyword>
<dbReference type="RefSeq" id="WP_148271091.1">
    <property type="nucleotide sequence ID" value="NZ_CP033640.1"/>
</dbReference>
<keyword evidence="2" id="KW-0614">Plasmid</keyword>
<gene>
    <name evidence="2" type="ORF">NFI99_13965</name>
</gene>
<dbReference type="EMBL" id="CP099586">
    <property type="protein sequence ID" value="USS44476.1"/>
    <property type="molecule type" value="Genomic_DNA"/>
</dbReference>
<accession>A0ABY5BBS9</accession>
<evidence type="ECO:0000313" key="2">
    <source>
        <dbReference type="EMBL" id="USS44476.1"/>
    </source>
</evidence>
<proteinExistence type="predicted"/>
<reference evidence="2" key="1">
    <citation type="submission" date="2022-06" db="EMBL/GenBank/DDBJ databases">
        <title>Draft genome sequence of Burkholderia glumae strain GR20004 isolated from rice panicle showing bacterial panicle blight.</title>
        <authorList>
            <person name="Choi S.Y."/>
            <person name="Lee Y.H."/>
        </authorList>
    </citation>
    <scope>NUCLEOTIDE SEQUENCE</scope>
    <source>
        <strain evidence="2">GR20004</strain>
        <plasmid evidence="2">unnamed3</plasmid>
    </source>
</reference>
<sequence>MPEMICVEAPMKVDRHGPRCRTHANHVVATPATDDEALRDLPLHRRLADSIGRRAWIRGAPCAHAGWSHPSRAERDWPPARPANPTR</sequence>